<dbReference type="InterPro" id="IPR010736">
    <property type="entry name" value="SHIPPO-rpt"/>
</dbReference>
<sequence>MAKPNLSYRSLGESYASSRNPVKTRSKIFKYSDRIIELSQPKLRHSIEEEIVGPGSYTPSDMFLSTTSKSPVATLGRSERFIKSKIPAIKFAIRHLGDEKDLSCINYSLSDIKSPPKFSFNRTGHNLNLVENPSVPGVGRYYLNAEASLRSCSFTKARKIFDWKKASRGWLH</sequence>
<evidence type="ECO:0000313" key="1">
    <source>
        <dbReference type="EMBL" id="OMJ72968.1"/>
    </source>
</evidence>
<dbReference type="Proteomes" id="UP000187209">
    <property type="component" value="Unassembled WGS sequence"/>
</dbReference>
<keyword evidence="2" id="KW-1185">Reference proteome</keyword>
<protein>
    <submittedName>
        <fullName evidence="1">Uncharacterized protein</fullName>
    </submittedName>
</protein>
<reference evidence="1 2" key="1">
    <citation type="submission" date="2016-11" db="EMBL/GenBank/DDBJ databases">
        <title>The macronuclear genome of Stentor coeruleus: a giant cell with tiny introns.</title>
        <authorList>
            <person name="Slabodnick M."/>
            <person name="Ruby J.G."/>
            <person name="Reiff S.B."/>
            <person name="Swart E.C."/>
            <person name="Gosai S."/>
            <person name="Prabakaran S."/>
            <person name="Witkowska E."/>
            <person name="Larue G.E."/>
            <person name="Fisher S."/>
            <person name="Freeman R.M."/>
            <person name="Gunawardena J."/>
            <person name="Chu W."/>
            <person name="Stover N.A."/>
            <person name="Gregory B.D."/>
            <person name="Nowacki M."/>
            <person name="Derisi J."/>
            <person name="Roy S.W."/>
            <person name="Marshall W.F."/>
            <person name="Sood P."/>
        </authorList>
    </citation>
    <scope>NUCLEOTIDE SEQUENCE [LARGE SCALE GENOMIC DNA]</scope>
    <source>
        <strain evidence="1">WM001</strain>
    </source>
</reference>
<evidence type="ECO:0000313" key="2">
    <source>
        <dbReference type="Proteomes" id="UP000187209"/>
    </source>
</evidence>
<dbReference type="EMBL" id="MPUH01000858">
    <property type="protein sequence ID" value="OMJ72968.1"/>
    <property type="molecule type" value="Genomic_DNA"/>
</dbReference>
<gene>
    <name evidence="1" type="ORF">SteCoe_28450</name>
</gene>
<dbReference type="AlphaFoldDB" id="A0A1R2B856"/>
<proteinExistence type="predicted"/>
<dbReference type="Pfam" id="PF07004">
    <property type="entry name" value="SHIPPO-rpt"/>
    <property type="match status" value="1"/>
</dbReference>
<accession>A0A1R2B856</accession>
<name>A0A1R2B856_9CILI</name>
<organism evidence="1 2">
    <name type="scientific">Stentor coeruleus</name>
    <dbReference type="NCBI Taxonomy" id="5963"/>
    <lineage>
        <taxon>Eukaryota</taxon>
        <taxon>Sar</taxon>
        <taxon>Alveolata</taxon>
        <taxon>Ciliophora</taxon>
        <taxon>Postciliodesmatophora</taxon>
        <taxon>Heterotrichea</taxon>
        <taxon>Heterotrichida</taxon>
        <taxon>Stentoridae</taxon>
        <taxon>Stentor</taxon>
    </lineage>
</organism>
<comment type="caution">
    <text evidence="1">The sequence shown here is derived from an EMBL/GenBank/DDBJ whole genome shotgun (WGS) entry which is preliminary data.</text>
</comment>